<name>A0ACB0LP56_TRIPR</name>
<gene>
    <name evidence="1" type="ORF">MILVUS5_LOCUS34384</name>
</gene>
<organism evidence="1 2">
    <name type="scientific">Trifolium pratense</name>
    <name type="common">Red clover</name>
    <dbReference type="NCBI Taxonomy" id="57577"/>
    <lineage>
        <taxon>Eukaryota</taxon>
        <taxon>Viridiplantae</taxon>
        <taxon>Streptophyta</taxon>
        <taxon>Embryophyta</taxon>
        <taxon>Tracheophyta</taxon>
        <taxon>Spermatophyta</taxon>
        <taxon>Magnoliopsida</taxon>
        <taxon>eudicotyledons</taxon>
        <taxon>Gunneridae</taxon>
        <taxon>Pentapetalae</taxon>
        <taxon>rosids</taxon>
        <taxon>fabids</taxon>
        <taxon>Fabales</taxon>
        <taxon>Fabaceae</taxon>
        <taxon>Papilionoideae</taxon>
        <taxon>50 kb inversion clade</taxon>
        <taxon>NPAAA clade</taxon>
        <taxon>Hologalegina</taxon>
        <taxon>IRL clade</taxon>
        <taxon>Trifolieae</taxon>
        <taxon>Trifolium</taxon>
    </lineage>
</organism>
<dbReference type="EMBL" id="CASHSV030000615">
    <property type="protein sequence ID" value="CAJ2670343.1"/>
    <property type="molecule type" value="Genomic_DNA"/>
</dbReference>
<keyword evidence="2" id="KW-1185">Reference proteome</keyword>
<protein>
    <submittedName>
        <fullName evidence="1">Uncharacterized protein</fullName>
    </submittedName>
</protein>
<dbReference type="Proteomes" id="UP001177021">
    <property type="component" value="Unassembled WGS sequence"/>
</dbReference>
<sequence length="557" mass="61955">MGNRISSLCLCSAGAGEISGRFYNSFALLSKKHDKAICNSISYVRPNSPGFSGDTFSEEDANTLVTFRLVSGATVSANSSSTPSIFLDDSLQHSTVLDSSASFESFGSFTSTMMHPQNQNQNDPRSSSVCGSIEKGLSWSPFNLVLNDDDSIEKSSEHVKKIKKPNKISLQKVLSRVFSKKVSSGKGSIFKNRDNVNVNANARVSCSTSLSDELRLHNKNYMDDDGCDDMSMVCENLHMAQGKGGEDRMHIVICEEHGWVYVGIYDGFNGPDATDYLLNNMFYAVHDELKGFLCNRNRNSSNKVKSEEGFSHIDVLEALSEAMRKTEDAFLKIINEMINHNPVLAMMGSCVLVMLMKGEDVYLMNVGDSRAVLATRIGNHPQLTMDHSTHVKEEVRRIRQEHPDDPSAVKKGRVKGYLNITRAFGAGFLKQPKQNDAMLETFKINYIGEAPYITCSPSLHHQKLSSSDKFLILSSDGLYQYFTNEEAVAKVESFIIMFPDENPAQLLIEEALSQAAKKAGMEFHELLDIPQGERRLYHDDISIVIISLEGKIWRSLV</sequence>
<accession>A0ACB0LP56</accession>
<proteinExistence type="predicted"/>
<evidence type="ECO:0000313" key="2">
    <source>
        <dbReference type="Proteomes" id="UP001177021"/>
    </source>
</evidence>
<evidence type="ECO:0000313" key="1">
    <source>
        <dbReference type="EMBL" id="CAJ2670343.1"/>
    </source>
</evidence>
<comment type="caution">
    <text evidence="1">The sequence shown here is derived from an EMBL/GenBank/DDBJ whole genome shotgun (WGS) entry which is preliminary data.</text>
</comment>
<reference evidence="1" key="1">
    <citation type="submission" date="2023-10" db="EMBL/GenBank/DDBJ databases">
        <authorList>
            <person name="Rodriguez Cubillos JULIANA M."/>
            <person name="De Vega J."/>
        </authorList>
    </citation>
    <scope>NUCLEOTIDE SEQUENCE</scope>
</reference>